<reference evidence="2" key="2">
    <citation type="submission" date="2020-11" db="EMBL/GenBank/DDBJ databases">
        <authorList>
            <person name="McCartney M.A."/>
            <person name="Auch B."/>
            <person name="Kono T."/>
            <person name="Mallez S."/>
            <person name="Becker A."/>
            <person name="Gohl D.M."/>
            <person name="Silverstein K.A.T."/>
            <person name="Koren S."/>
            <person name="Bechman K.B."/>
            <person name="Herman A."/>
            <person name="Abrahante J.E."/>
            <person name="Garbe J."/>
        </authorList>
    </citation>
    <scope>NUCLEOTIDE SEQUENCE</scope>
    <source>
        <strain evidence="2">Duluth1</strain>
        <tissue evidence="2">Whole animal</tissue>
    </source>
</reference>
<dbReference type="EMBL" id="JAIWYP010000001">
    <property type="protein sequence ID" value="KAH3897599.1"/>
    <property type="molecule type" value="Genomic_DNA"/>
</dbReference>
<gene>
    <name evidence="2" type="ORF">DPMN_021787</name>
</gene>
<dbReference type="AlphaFoldDB" id="A0A9D4S9H2"/>
<reference evidence="2" key="1">
    <citation type="journal article" date="2019" name="bioRxiv">
        <title>The Genome of the Zebra Mussel, Dreissena polymorpha: A Resource for Invasive Species Research.</title>
        <authorList>
            <person name="McCartney M.A."/>
            <person name="Auch B."/>
            <person name="Kono T."/>
            <person name="Mallez S."/>
            <person name="Zhang Y."/>
            <person name="Obille A."/>
            <person name="Becker A."/>
            <person name="Abrahante J.E."/>
            <person name="Garbe J."/>
            <person name="Badalamenti J.P."/>
            <person name="Herman A."/>
            <person name="Mangelson H."/>
            <person name="Liachko I."/>
            <person name="Sullivan S."/>
            <person name="Sone E.D."/>
            <person name="Koren S."/>
            <person name="Silverstein K.A.T."/>
            <person name="Beckman K.B."/>
            <person name="Gohl D.M."/>
        </authorList>
    </citation>
    <scope>NUCLEOTIDE SEQUENCE</scope>
    <source>
        <strain evidence="2">Duluth1</strain>
        <tissue evidence="2">Whole animal</tissue>
    </source>
</reference>
<accession>A0A9D4S9H2</accession>
<protein>
    <submittedName>
        <fullName evidence="2">Uncharacterized protein</fullName>
    </submittedName>
</protein>
<evidence type="ECO:0000313" key="2">
    <source>
        <dbReference type="EMBL" id="KAH3897599.1"/>
    </source>
</evidence>
<organism evidence="2 3">
    <name type="scientific">Dreissena polymorpha</name>
    <name type="common">Zebra mussel</name>
    <name type="synonym">Mytilus polymorpha</name>
    <dbReference type="NCBI Taxonomy" id="45954"/>
    <lineage>
        <taxon>Eukaryota</taxon>
        <taxon>Metazoa</taxon>
        <taxon>Spiralia</taxon>
        <taxon>Lophotrochozoa</taxon>
        <taxon>Mollusca</taxon>
        <taxon>Bivalvia</taxon>
        <taxon>Autobranchia</taxon>
        <taxon>Heteroconchia</taxon>
        <taxon>Euheterodonta</taxon>
        <taxon>Imparidentia</taxon>
        <taxon>Neoheterodontei</taxon>
        <taxon>Myida</taxon>
        <taxon>Dreissenoidea</taxon>
        <taxon>Dreissenidae</taxon>
        <taxon>Dreissena</taxon>
    </lineage>
</organism>
<sequence length="106" mass="11289">MPLPAAMRGSMTSQFDNLWRISCPASNNNRNTPIFTAHSPGSAHHPTATSGSSTAAISGAHTERARAAAITASTDYRKHRVDAACNEEMQCSCIYAPCGILKQNLL</sequence>
<keyword evidence="3" id="KW-1185">Reference proteome</keyword>
<comment type="caution">
    <text evidence="2">The sequence shown here is derived from an EMBL/GenBank/DDBJ whole genome shotgun (WGS) entry which is preliminary data.</text>
</comment>
<proteinExistence type="predicted"/>
<dbReference type="Proteomes" id="UP000828390">
    <property type="component" value="Unassembled WGS sequence"/>
</dbReference>
<feature type="compositionally biased region" description="Low complexity" evidence="1">
    <location>
        <begin position="42"/>
        <end position="60"/>
    </location>
</feature>
<evidence type="ECO:0000256" key="1">
    <source>
        <dbReference type="SAM" id="MobiDB-lite"/>
    </source>
</evidence>
<feature type="region of interest" description="Disordered" evidence="1">
    <location>
        <begin position="32"/>
        <end position="61"/>
    </location>
</feature>
<evidence type="ECO:0000313" key="3">
    <source>
        <dbReference type="Proteomes" id="UP000828390"/>
    </source>
</evidence>
<name>A0A9D4S9H2_DREPO</name>